<dbReference type="GO" id="GO:0010150">
    <property type="term" value="P:leaf senescence"/>
    <property type="evidence" value="ECO:0007669"/>
    <property type="project" value="UniProtKB-ARBA"/>
</dbReference>
<keyword evidence="4" id="KW-0804">Transcription</keyword>
<feature type="domain" description="WRKY" evidence="8">
    <location>
        <begin position="132"/>
        <end position="189"/>
    </location>
</feature>
<reference evidence="9" key="1">
    <citation type="submission" date="2018-11" db="EMBL/GenBank/DDBJ databases">
        <authorList>
            <person name="Xia H."/>
        </authorList>
    </citation>
    <scope>NUCLEOTIDE SEQUENCE</scope>
    <source>
        <strain evidence="9">FtPinG0007629700.01</strain>
    </source>
</reference>
<dbReference type="PROSITE" id="PS50811">
    <property type="entry name" value="WRKY"/>
    <property type="match status" value="1"/>
</dbReference>
<dbReference type="GO" id="GO:0010193">
    <property type="term" value="P:response to ozone"/>
    <property type="evidence" value="ECO:0007669"/>
    <property type="project" value="UniProtKB-ARBA"/>
</dbReference>
<evidence type="ECO:0000313" key="9">
    <source>
        <dbReference type="EMBL" id="QCV57278.1"/>
    </source>
</evidence>
<dbReference type="GO" id="GO:0000976">
    <property type="term" value="F:transcription cis-regulatory region binding"/>
    <property type="evidence" value="ECO:0007669"/>
    <property type="project" value="TreeGrafter"/>
</dbReference>
<comment type="similarity">
    <text evidence="6">Belongs to the WRKY group III family.</text>
</comment>
<evidence type="ECO:0000256" key="1">
    <source>
        <dbReference type="ARBA" id="ARBA00004123"/>
    </source>
</evidence>
<feature type="compositionally biased region" description="Polar residues" evidence="7">
    <location>
        <begin position="94"/>
        <end position="103"/>
    </location>
</feature>
<dbReference type="InterPro" id="IPR044810">
    <property type="entry name" value="WRKY_plant"/>
</dbReference>
<evidence type="ECO:0000256" key="4">
    <source>
        <dbReference type="ARBA" id="ARBA00023163"/>
    </source>
</evidence>
<dbReference type="GO" id="GO:0042542">
    <property type="term" value="P:response to hydrogen peroxide"/>
    <property type="evidence" value="ECO:0007669"/>
    <property type="project" value="UniProtKB-ARBA"/>
</dbReference>
<protein>
    <submittedName>
        <fullName evidence="9">WRKY transcription factor</fullName>
    </submittedName>
</protein>
<dbReference type="PANTHER" id="PTHR32096">
    <property type="entry name" value="WRKY TRANSCRIPTION FACTOR 30-RELATED-RELATED"/>
    <property type="match status" value="1"/>
</dbReference>
<dbReference type="SMART" id="SM00774">
    <property type="entry name" value="WRKY"/>
    <property type="match status" value="1"/>
</dbReference>
<dbReference type="SMR" id="A0A4P9Q285"/>
<dbReference type="EMBL" id="MK161271">
    <property type="protein sequence ID" value="QCV57278.1"/>
    <property type="molecule type" value="mRNA"/>
</dbReference>
<dbReference type="InterPro" id="IPR036576">
    <property type="entry name" value="WRKY_dom_sf"/>
</dbReference>
<dbReference type="GO" id="GO:0009751">
    <property type="term" value="P:response to salicylic acid"/>
    <property type="evidence" value="ECO:0007669"/>
    <property type="project" value="UniProtKB-ARBA"/>
</dbReference>
<keyword evidence="2" id="KW-0805">Transcription regulation</keyword>
<feature type="region of interest" description="Disordered" evidence="7">
    <location>
        <begin position="194"/>
        <end position="213"/>
    </location>
</feature>
<evidence type="ECO:0000256" key="3">
    <source>
        <dbReference type="ARBA" id="ARBA00023125"/>
    </source>
</evidence>
<accession>A0A4P9Q285</accession>
<organism evidence="9">
    <name type="scientific">Fagopyrum tataricum</name>
    <name type="common">Tartarian buckwheat</name>
    <name type="synonym">Polygonum tataricum</name>
    <dbReference type="NCBI Taxonomy" id="62330"/>
    <lineage>
        <taxon>Eukaryota</taxon>
        <taxon>Viridiplantae</taxon>
        <taxon>Streptophyta</taxon>
        <taxon>Embryophyta</taxon>
        <taxon>Tracheophyta</taxon>
        <taxon>Spermatophyta</taxon>
        <taxon>Magnoliopsida</taxon>
        <taxon>eudicotyledons</taxon>
        <taxon>Gunneridae</taxon>
        <taxon>Pentapetalae</taxon>
        <taxon>Caryophyllales</taxon>
        <taxon>Polygonaceae</taxon>
        <taxon>Polygonoideae</taxon>
        <taxon>Fagopyreae</taxon>
        <taxon>Fagopyrum</taxon>
    </lineage>
</organism>
<dbReference type="AlphaFoldDB" id="A0A4P9Q285"/>
<dbReference type="GO" id="GO:0005634">
    <property type="term" value="C:nucleus"/>
    <property type="evidence" value="ECO:0007669"/>
    <property type="project" value="UniProtKB-SubCell"/>
</dbReference>
<comment type="subcellular location">
    <subcellularLocation>
        <location evidence="1">Nucleus</location>
    </subcellularLocation>
</comment>
<evidence type="ECO:0000256" key="6">
    <source>
        <dbReference type="ARBA" id="ARBA00060850"/>
    </source>
</evidence>
<dbReference type="InterPro" id="IPR003657">
    <property type="entry name" value="WRKY_dom"/>
</dbReference>
<evidence type="ECO:0000256" key="5">
    <source>
        <dbReference type="ARBA" id="ARBA00023242"/>
    </source>
</evidence>
<dbReference type="Gene3D" id="2.20.25.80">
    <property type="entry name" value="WRKY domain"/>
    <property type="match status" value="1"/>
</dbReference>
<keyword evidence="3" id="KW-0238">DNA-binding</keyword>
<sequence>MEINNYSQFEQSYLINELSQGMELARQLRDQMGPEHSIQAKEMLLQQIVSSYDKALFILGCGADAEQPHQLMPVHSPAMPSSPSSIVESPYGNDLNTRSNGLQDGSLKRKSASTWTKQVKMNPENGLDGPPDDGYSWRKYGQKDILGAKNPRSYYRCTYRNTQKCWATRQVQRSEKDDTVFDITYRENHTCTMVRRSKSAPTSPGKQQEPKQEDFISAEYQQDSAMVMSFQTAPSQNNADIHNMDGFNSMALVSLESASPTYSTSTLNNSGLYGNLSTSLISPSTSSSNYFSMEADLADMMLAATSSTNSSTIPDFSLDSWNFNQELSFNDPGFFYEQKGSF</sequence>
<keyword evidence="5" id="KW-0539">Nucleus</keyword>
<dbReference type="FunFam" id="2.20.25.80:FF:000009">
    <property type="entry name" value="WRKY transcription factor 53"/>
    <property type="match status" value="1"/>
</dbReference>
<name>A0A4P9Q285_FAGTA</name>
<evidence type="ECO:0000256" key="2">
    <source>
        <dbReference type="ARBA" id="ARBA00023015"/>
    </source>
</evidence>
<evidence type="ECO:0000259" key="8">
    <source>
        <dbReference type="PROSITE" id="PS50811"/>
    </source>
</evidence>
<dbReference type="SUPFAM" id="SSF118290">
    <property type="entry name" value="WRKY DNA-binding domain"/>
    <property type="match status" value="1"/>
</dbReference>
<dbReference type="PANTHER" id="PTHR32096:SF36">
    <property type="entry name" value="WRKY TRANSCRIPTION FACTOR 41-RELATED"/>
    <property type="match status" value="1"/>
</dbReference>
<proteinExistence type="evidence at transcript level"/>
<feature type="region of interest" description="Disordered" evidence="7">
    <location>
        <begin position="75"/>
        <end position="132"/>
    </location>
</feature>
<dbReference type="Pfam" id="PF03106">
    <property type="entry name" value="WRKY"/>
    <property type="match status" value="1"/>
</dbReference>
<evidence type="ECO:0000256" key="7">
    <source>
        <dbReference type="SAM" id="MobiDB-lite"/>
    </source>
</evidence>
<dbReference type="GO" id="GO:0003700">
    <property type="term" value="F:DNA-binding transcription factor activity"/>
    <property type="evidence" value="ECO:0007669"/>
    <property type="project" value="InterPro"/>
</dbReference>